<proteinExistence type="predicted"/>
<reference evidence="2 3" key="1">
    <citation type="submission" date="2020-04" db="EMBL/GenBank/DDBJ databases">
        <authorList>
            <person name="De Canck E."/>
        </authorList>
    </citation>
    <scope>NUCLEOTIDE SEQUENCE [LARGE SCALE GENOMIC DNA]</scope>
    <source>
        <strain evidence="2 3">LMG 3458</strain>
    </source>
</reference>
<dbReference type="Gene3D" id="1.10.10.60">
    <property type="entry name" value="Homeodomain-like"/>
    <property type="match status" value="1"/>
</dbReference>
<evidence type="ECO:0000313" key="3">
    <source>
        <dbReference type="Proteomes" id="UP000494111"/>
    </source>
</evidence>
<dbReference type="EMBL" id="CADIJO010000005">
    <property type="protein sequence ID" value="CAB3689128.1"/>
    <property type="molecule type" value="Genomic_DNA"/>
</dbReference>
<dbReference type="Proteomes" id="UP000494111">
    <property type="component" value="Unassembled WGS sequence"/>
</dbReference>
<evidence type="ECO:0000256" key="1">
    <source>
        <dbReference type="SAM" id="MobiDB-lite"/>
    </source>
</evidence>
<dbReference type="RefSeq" id="WP_175216377.1">
    <property type="nucleotide sequence ID" value="NZ_CADIJO010000005.1"/>
</dbReference>
<accession>A0A6S6ZW67</accession>
<name>A0A6S6ZW67_9BURK</name>
<dbReference type="AlphaFoldDB" id="A0A6S6ZW67"/>
<feature type="compositionally biased region" description="Basic residues" evidence="1">
    <location>
        <begin position="56"/>
        <end position="65"/>
    </location>
</feature>
<sequence length="141" mass="15539">MNTTHEQTARNAEIVSRRLAGEGTAALAREFGVTSTRIAQLVRRQREKIGEIPTRPRVKAKPRKREPREVKAAGTPRRRATEVSAPIWPDVPYTGPVTVVPGTQVAARPFSMSPAMALAAARARAEQEPLRSLAGIRERRI</sequence>
<organism evidence="2 3">
    <name type="scientific">Achromobacter deleyi</name>
    <dbReference type="NCBI Taxonomy" id="1353891"/>
    <lineage>
        <taxon>Bacteria</taxon>
        <taxon>Pseudomonadati</taxon>
        <taxon>Pseudomonadota</taxon>
        <taxon>Betaproteobacteria</taxon>
        <taxon>Burkholderiales</taxon>
        <taxon>Alcaligenaceae</taxon>
        <taxon>Achromobacter</taxon>
    </lineage>
</organism>
<feature type="region of interest" description="Disordered" evidence="1">
    <location>
        <begin position="44"/>
        <end position="94"/>
    </location>
</feature>
<evidence type="ECO:0000313" key="2">
    <source>
        <dbReference type="EMBL" id="CAB3689128.1"/>
    </source>
</evidence>
<protein>
    <submittedName>
        <fullName evidence="2">Uncharacterized protein</fullName>
    </submittedName>
</protein>
<gene>
    <name evidence="2" type="ORF">LMG3458_02038</name>
</gene>